<comment type="caution">
    <text evidence="2">The sequence shown here is derived from an EMBL/GenBank/DDBJ whole genome shotgun (WGS) entry which is preliminary data.</text>
</comment>
<organism evidence="2 3">
    <name type="scientific">Candidatus Limenecus avicola</name>
    <dbReference type="NCBI Taxonomy" id="2840847"/>
    <lineage>
        <taxon>Bacteria</taxon>
        <taxon>Bacillati</taxon>
        <taxon>Bacillota</taxon>
        <taxon>Clostridia</taxon>
        <taxon>Eubacteriales</taxon>
        <taxon>Clostridiaceae</taxon>
        <taxon>Clostridiaceae incertae sedis</taxon>
        <taxon>Candidatus Limenecus</taxon>
    </lineage>
</organism>
<name>A0A9D1SQX5_9CLOT</name>
<feature type="coiled-coil region" evidence="1">
    <location>
        <begin position="307"/>
        <end position="382"/>
    </location>
</feature>
<reference evidence="2" key="2">
    <citation type="journal article" date="2021" name="PeerJ">
        <title>Extensive microbial diversity within the chicken gut microbiome revealed by metagenomics and culture.</title>
        <authorList>
            <person name="Gilroy R."/>
            <person name="Ravi A."/>
            <person name="Getino M."/>
            <person name="Pursley I."/>
            <person name="Horton D.L."/>
            <person name="Alikhan N.F."/>
            <person name="Baker D."/>
            <person name="Gharbi K."/>
            <person name="Hall N."/>
            <person name="Watson M."/>
            <person name="Adriaenssens E.M."/>
            <person name="Foster-Nyarko E."/>
            <person name="Jarju S."/>
            <person name="Secka A."/>
            <person name="Antonio M."/>
            <person name="Oren A."/>
            <person name="Chaudhuri R.R."/>
            <person name="La Ragione R."/>
            <person name="Hildebrand F."/>
            <person name="Pallen M.J."/>
        </authorList>
    </citation>
    <scope>NUCLEOTIDE SEQUENCE</scope>
    <source>
        <strain evidence="2">CHK154-7741</strain>
    </source>
</reference>
<evidence type="ECO:0000313" key="3">
    <source>
        <dbReference type="Proteomes" id="UP000886748"/>
    </source>
</evidence>
<evidence type="ECO:0000256" key="1">
    <source>
        <dbReference type="SAM" id="Coils"/>
    </source>
</evidence>
<keyword evidence="1" id="KW-0175">Coiled coil</keyword>
<evidence type="ECO:0000313" key="2">
    <source>
        <dbReference type="EMBL" id="HIU91884.1"/>
    </source>
</evidence>
<accession>A0A9D1SQX5</accession>
<sequence length="414" mass="49271">MKVHQIISNVFAKNKKDKQKTQQQNLVSFGVQEFNQKEVMSKKASQALLSNSIASISFKGREVIDRRINVGTSGIYISSSWISSNPDESLHRTYKSIWKDSYNDAHLDIYYADEGEFITDEMKGKYHYIVTKNEPFLNLEHLKGNYRNGYQNFANEAVREVEYFEKLEKNAKKSLGVSKYFVDENRRNFEIAKEEKERIEKAKKYHVWEEGKFDKQSEEADYYYDLNRRRLEESESKKAAYEAQIQRAKERLPKAAAKYKLLKELDDKSGEKEIYLRKNRDNNQEILRTNYQLKVTKSRIESYNAEKDIINAQITHAKINIKNLEETEQHKYDNLYEINKFRDSIEENKKKLKEKDNTIAYLQTEKIKLETYMQKLKNNQAEINKDFERINPQLDAIMAKIEAFYKENYPDYLW</sequence>
<protein>
    <submittedName>
        <fullName evidence="2">Uncharacterized protein</fullName>
    </submittedName>
</protein>
<proteinExistence type="predicted"/>
<reference evidence="2" key="1">
    <citation type="submission" date="2020-10" db="EMBL/GenBank/DDBJ databases">
        <authorList>
            <person name="Gilroy R."/>
        </authorList>
    </citation>
    <scope>NUCLEOTIDE SEQUENCE</scope>
    <source>
        <strain evidence="2">CHK154-7741</strain>
    </source>
</reference>
<gene>
    <name evidence="2" type="ORF">IAD26_01975</name>
</gene>
<dbReference type="Proteomes" id="UP000886748">
    <property type="component" value="Unassembled WGS sequence"/>
</dbReference>
<dbReference type="AlphaFoldDB" id="A0A9D1SQX5"/>
<dbReference type="EMBL" id="DVOD01000014">
    <property type="protein sequence ID" value="HIU91884.1"/>
    <property type="molecule type" value="Genomic_DNA"/>
</dbReference>
<feature type="coiled-coil region" evidence="1">
    <location>
        <begin position="182"/>
        <end position="265"/>
    </location>
</feature>